<keyword evidence="2" id="KW-1185">Reference proteome</keyword>
<comment type="caution">
    <text evidence="1">The sequence shown here is derived from an EMBL/GenBank/DDBJ whole genome shotgun (WGS) entry which is preliminary data.</text>
</comment>
<evidence type="ECO:0000313" key="1">
    <source>
        <dbReference type="EMBL" id="KAI5064583.1"/>
    </source>
</evidence>
<dbReference type="AlphaFoldDB" id="A0A9D4Z6X7"/>
<feature type="non-terminal residue" evidence="1">
    <location>
        <position position="139"/>
    </location>
</feature>
<reference evidence="1" key="1">
    <citation type="submission" date="2021-01" db="EMBL/GenBank/DDBJ databases">
        <title>Adiantum capillus-veneris genome.</title>
        <authorList>
            <person name="Fang Y."/>
            <person name="Liao Q."/>
        </authorList>
    </citation>
    <scope>NUCLEOTIDE SEQUENCE</scope>
    <source>
        <strain evidence="1">H3</strain>
        <tissue evidence="1">Leaf</tissue>
    </source>
</reference>
<proteinExistence type="predicted"/>
<dbReference type="EMBL" id="JABFUD020000020">
    <property type="protein sequence ID" value="KAI5064583.1"/>
    <property type="molecule type" value="Genomic_DNA"/>
</dbReference>
<dbReference type="Proteomes" id="UP000886520">
    <property type="component" value="Chromosome 20"/>
</dbReference>
<organism evidence="1 2">
    <name type="scientific">Adiantum capillus-veneris</name>
    <name type="common">Maidenhair fern</name>
    <dbReference type="NCBI Taxonomy" id="13818"/>
    <lineage>
        <taxon>Eukaryota</taxon>
        <taxon>Viridiplantae</taxon>
        <taxon>Streptophyta</taxon>
        <taxon>Embryophyta</taxon>
        <taxon>Tracheophyta</taxon>
        <taxon>Polypodiopsida</taxon>
        <taxon>Polypodiidae</taxon>
        <taxon>Polypodiales</taxon>
        <taxon>Pteridineae</taxon>
        <taxon>Pteridaceae</taxon>
        <taxon>Vittarioideae</taxon>
        <taxon>Adiantum</taxon>
    </lineage>
</organism>
<evidence type="ECO:0000313" key="2">
    <source>
        <dbReference type="Proteomes" id="UP000886520"/>
    </source>
</evidence>
<name>A0A9D4Z6X7_ADICA</name>
<sequence length="139" mass="14991">MTTLLSNLASRAALNTSERRPSAVPGPPLVVSPIPCIDHWPLAVFLQVAALPKQRHPNLQLLPRLDAALPSSVAATMSSLSLWSPDSPFSPNCILLMRHQVGPSPPCNGVHFPSSPWRPSFYVPCSPSLSPPQELLSFL</sequence>
<accession>A0A9D4Z6X7</accession>
<gene>
    <name evidence="1" type="ORF">GOP47_0021253</name>
</gene>
<protein>
    <submittedName>
        <fullName evidence="1">Uncharacterized protein</fullName>
    </submittedName>
</protein>